<proteinExistence type="predicted"/>
<dbReference type="Pfam" id="PF25424">
    <property type="entry name" value="PH_35"/>
    <property type="match status" value="1"/>
</dbReference>
<feature type="compositionally biased region" description="Polar residues" evidence="1">
    <location>
        <begin position="117"/>
        <end position="130"/>
    </location>
</feature>
<reference evidence="3 4" key="1">
    <citation type="submission" date="2022-03" db="EMBL/GenBank/DDBJ databases">
        <title>Genome data of Colletotrichum spp.</title>
        <authorList>
            <person name="Utami Y.D."/>
            <person name="Hiruma K."/>
        </authorList>
    </citation>
    <scope>NUCLEOTIDE SEQUENCE [LARGE SCALE GENOMIC DNA]</scope>
    <source>
        <strain evidence="3 4">MAFF 239500</strain>
    </source>
</reference>
<feature type="compositionally biased region" description="Low complexity" evidence="1">
    <location>
        <begin position="61"/>
        <end position="76"/>
    </location>
</feature>
<feature type="compositionally biased region" description="Basic and acidic residues" evidence="1">
    <location>
        <begin position="219"/>
        <end position="234"/>
    </location>
</feature>
<dbReference type="Proteomes" id="UP001055115">
    <property type="component" value="Unassembled WGS sequence"/>
</dbReference>
<accession>A0AA37NW14</accession>
<dbReference type="GeneID" id="73321833"/>
<feature type="compositionally biased region" description="Polar residues" evidence="1">
    <location>
        <begin position="142"/>
        <end position="169"/>
    </location>
</feature>
<dbReference type="EMBL" id="BQXU01000002">
    <property type="protein sequence ID" value="GKT40850.1"/>
    <property type="molecule type" value="Genomic_DNA"/>
</dbReference>
<feature type="compositionally biased region" description="Basic and acidic residues" evidence="1">
    <location>
        <begin position="267"/>
        <end position="287"/>
    </location>
</feature>
<feature type="compositionally biased region" description="Basic residues" evidence="1">
    <location>
        <begin position="187"/>
        <end position="196"/>
    </location>
</feature>
<evidence type="ECO:0000256" key="1">
    <source>
        <dbReference type="SAM" id="MobiDB-lite"/>
    </source>
</evidence>
<dbReference type="InterPro" id="IPR057501">
    <property type="entry name" value="DeUb_enz_PH"/>
</dbReference>
<name>A0AA37NW14_9PEZI</name>
<evidence type="ECO:0000313" key="3">
    <source>
        <dbReference type="EMBL" id="GKT40850.1"/>
    </source>
</evidence>
<evidence type="ECO:0000259" key="2">
    <source>
        <dbReference type="Pfam" id="PF25424"/>
    </source>
</evidence>
<feature type="compositionally biased region" description="Basic and acidic residues" evidence="1">
    <location>
        <begin position="1"/>
        <end position="17"/>
    </location>
</feature>
<organism evidence="3 4">
    <name type="scientific">Colletotrichum spaethianum</name>
    <dbReference type="NCBI Taxonomy" id="700344"/>
    <lineage>
        <taxon>Eukaryota</taxon>
        <taxon>Fungi</taxon>
        <taxon>Dikarya</taxon>
        <taxon>Ascomycota</taxon>
        <taxon>Pezizomycotina</taxon>
        <taxon>Sordariomycetes</taxon>
        <taxon>Hypocreomycetidae</taxon>
        <taxon>Glomerellales</taxon>
        <taxon>Glomerellaceae</taxon>
        <taxon>Colletotrichum</taxon>
        <taxon>Colletotrichum spaethianum species complex</taxon>
    </lineage>
</organism>
<comment type="caution">
    <text evidence="3">The sequence shown here is derived from an EMBL/GenBank/DDBJ whole genome shotgun (WGS) entry which is preliminary data.</text>
</comment>
<protein>
    <recommendedName>
        <fullName evidence="2">Deubiquitinating enzyme PH domain-containing protein</fullName>
    </recommendedName>
</protein>
<keyword evidence="4" id="KW-1185">Reference proteome</keyword>
<dbReference type="RefSeq" id="XP_049123200.1">
    <property type="nucleotide sequence ID" value="XM_049267243.1"/>
</dbReference>
<feature type="compositionally biased region" description="Basic and acidic residues" evidence="1">
    <location>
        <begin position="296"/>
        <end position="305"/>
    </location>
</feature>
<dbReference type="AlphaFoldDB" id="A0AA37NW14"/>
<feature type="region of interest" description="Disordered" evidence="1">
    <location>
        <begin position="1"/>
        <end position="312"/>
    </location>
</feature>
<feature type="domain" description="Deubiquitinating enzyme PH" evidence="2">
    <location>
        <begin position="314"/>
        <end position="393"/>
    </location>
</feature>
<evidence type="ECO:0000313" key="4">
    <source>
        <dbReference type="Proteomes" id="UP001055115"/>
    </source>
</evidence>
<gene>
    <name evidence="3" type="ORF">ColSpa_01031</name>
</gene>
<sequence length="410" mass="45625">MDDRPEELRERFRDSDLHSFPIYGCDPTQKNTAGEGFANGYSVRSSKDGVPVPDPMKQSTRTRSILTGGLTGGLSTFDRGKDARHKRLPSVPHVEPPRSAKRQKTQAKDEAPKGSAAFTSGHFTLASASPTPDPVPKPLQTVDLTDSQQSADAEVVSNRSNHDPTSSAQVPEYRSVERAHSANVSNKRQRRPRVRPLRCAQSTTPKENFSDGEDDLTKDEEGPPRKKQAPDQHKGNPRTAFHLPPGVGTVKGQPEDISDDELGSQDRISRERHTSSKDVILDEDARKPMKPSVTRSRGDMTKVDFSKSQNANQPRLNIVRAVSGKEALDATTMDPEEHPVLRVGDDHESLIAVDRTNERRPDYRWLEVKLRYCTKIQYSTSNTPYAAISRSSGAVLLLYWYWSLLNPETP</sequence>